<name>A0ABU8NIV4_9SPHI</name>
<reference evidence="1 2" key="1">
    <citation type="submission" date="2024-03" db="EMBL/GenBank/DDBJ databases">
        <title>Sequence of Lycoming College Course Isolates.</title>
        <authorList>
            <person name="Plotts O."/>
            <person name="Newman J."/>
        </authorList>
    </citation>
    <scope>NUCLEOTIDE SEQUENCE [LARGE SCALE GENOMIC DNA]</scope>
    <source>
        <strain evidence="1 2">CJB-3</strain>
    </source>
</reference>
<keyword evidence="2" id="KW-1185">Reference proteome</keyword>
<evidence type="ECO:0000313" key="2">
    <source>
        <dbReference type="Proteomes" id="UP001378956"/>
    </source>
</evidence>
<dbReference type="EMBL" id="JBBEUB010000002">
    <property type="protein sequence ID" value="MEJ2902186.1"/>
    <property type="molecule type" value="Genomic_DNA"/>
</dbReference>
<dbReference type="RefSeq" id="WP_172662568.1">
    <property type="nucleotide sequence ID" value="NZ_CBFGNQ010000021.1"/>
</dbReference>
<organism evidence="1 2">
    <name type="scientific">Pedobacter panaciterrae</name>
    <dbReference type="NCBI Taxonomy" id="363849"/>
    <lineage>
        <taxon>Bacteria</taxon>
        <taxon>Pseudomonadati</taxon>
        <taxon>Bacteroidota</taxon>
        <taxon>Sphingobacteriia</taxon>
        <taxon>Sphingobacteriales</taxon>
        <taxon>Sphingobacteriaceae</taxon>
        <taxon>Pedobacter</taxon>
    </lineage>
</organism>
<sequence>MSFELSTSVIYITPEHDEVYTFIKEIDNKQGLYTLDFNNVVVPENKIKVNTHTNFSVPSLMTKNRIINYHYDKLVDSIVRFLIDHNPAEDLMKIYRKREVIYFEPIIDDSESPDDKEHFRELTDKLNKLIGMANSAIKSRFNKHIVVILNYPPKTHHLHTIRI</sequence>
<gene>
    <name evidence="1" type="ORF">WAE58_07110</name>
</gene>
<evidence type="ECO:0000313" key="1">
    <source>
        <dbReference type="EMBL" id="MEJ2902186.1"/>
    </source>
</evidence>
<comment type="caution">
    <text evidence="1">The sequence shown here is derived from an EMBL/GenBank/DDBJ whole genome shotgun (WGS) entry which is preliminary data.</text>
</comment>
<dbReference type="Proteomes" id="UP001378956">
    <property type="component" value="Unassembled WGS sequence"/>
</dbReference>
<accession>A0ABU8NIV4</accession>
<protein>
    <submittedName>
        <fullName evidence="1">Uncharacterized protein</fullName>
    </submittedName>
</protein>
<proteinExistence type="predicted"/>